<gene>
    <name evidence="3" type="ORF">G4P62_007607</name>
</gene>
<dbReference type="PANTHER" id="PTHR45784:SF3">
    <property type="entry name" value="C-TYPE LECTIN DOMAIN FAMILY 4 MEMBER K-LIKE-RELATED"/>
    <property type="match status" value="1"/>
</dbReference>
<dbReference type="Pfam" id="PF00059">
    <property type="entry name" value="Lectin_C"/>
    <property type="match status" value="3"/>
</dbReference>
<dbReference type="Proteomes" id="UP000822369">
    <property type="component" value="Chromosome 11"/>
</dbReference>
<protein>
    <submittedName>
        <fullName evidence="3">Macrophage mannose receptor 1-like</fullName>
    </submittedName>
</protein>
<evidence type="ECO:0000259" key="2">
    <source>
        <dbReference type="PROSITE" id="PS50041"/>
    </source>
</evidence>
<dbReference type="SMART" id="SM00034">
    <property type="entry name" value="CLECT"/>
    <property type="match status" value="3"/>
</dbReference>
<sequence>MRSRLSGSLILLLLSITSAVVFKHYQYNGIYYKWSDAQNFCKKNNGDLATIYTQAEMNNLWLKEYIAWIGLHRDQRNQWKWTDGSLDSWNNWAVNEPNPSDDCAVVNYNNKTFYGASCDGYSFFICENYFTSISNKYTFIPESKTWNEAQRYCQNKMRFLADFNYFNPSTVVDQDFPVWIGLRRDGGSWSWSSGFSDYKSWNPGEPSNSGDCVSITSLTKRMTTQNCDAHYPFICMWENLFLVKENKSWEEALEYCRGLTSTTNLRFDLPSVEPGEQHMYVMTKIIEANSDEVWTGLRFLAGEWLWVNGEKVLYAGLPDYPALEQHCGAISKSISDSLEARDCLERKNFLCYIF</sequence>
<dbReference type="PROSITE" id="PS50041">
    <property type="entry name" value="C_TYPE_LECTIN_2"/>
    <property type="match status" value="3"/>
</dbReference>
<dbReference type="PANTHER" id="PTHR45784">
    <property type="entry name" value="C-TYPE LECTIN DOMAIN FAMILY 20 MEMBER A-RELATED"/>
    <property type="match status" value="1"/>
</dbReference>
<keyword evidence="1" id="KW-0732">Signal</keyword>
<organism evidence="3 4">
    <name type="scientific">Nothobranchius furzeri</name>
    <name type="common">Turquoise killifish</name>
    <dbReference type="NCBI Taxonomy" id="105023"/>
    <lineage>
        <taxon>Eukaryota</taxon>
        <taxon>Metazoa</taxon>
        <taxon>Chordata</taxon>
        <taxon>Craniata</taxon>
        <taxon>Vertebrata</taxon>
        <taxon>Euteleostomi</taxon>
        <taxon>Actinopterygii</taxon>
        <taxon>Neopterygii</taxon>
        <taxon>Teleostei</taxon>
        <taxon>Neoteleostei</taxon>
        <taxon>Acanthomorphata</taxon>
        <taxon>Ovalentaria</taxon>
        <taxon>Atherinomorphae</taxon>
        <taxon>Cyprinodontiformes</taxon>
        <taxon>Nothobranchiidae</taxon>
        <taxon>Nothobranchius</taxon>
    </lineage>
</organism>
<evidence type="ECO:0000313" key="4">
    <source>
        <dbReference type="Proteomes" id="UP000822369"/>
    </source>
</evidence>
<feature type="signal peptide" evidence="1">
    <location>
        <begin position="1"/>
        <end position="19"/>
    </location>
</feature>
<dbReference type="InterPro" id="IPR016186">
    <property type="entry name" value="C-type_lectin-like/link_sf"/>
</dbReference>
<dbReference type="InterPro" id="IPR016187">
    <property type="entry name" value="CTDL_fold"/>
</dbReference>
<evidence type="ECO:0000256" key="1">
    <source>
        <dbReference type="SAM" id="SignalP"/>
    </source>
</evidence>
<dbReference type="InterPro" id="IPR001304">
    <property type="entry name" value="C-type_lectin-like"/>
</dbReference>
<dbReference type="SUPFAM" id="SSF56436">
    <property type="entry name" value="C-type lectin-like"/>
    <property type="match status" value="3"/>
</dbReference>
<dbReference type="EMBL" id="JAAVVJ010000011">
    <property type="protein sequence ID" value="KAF7212769.1"/>
    <property type="molecule type" value="Genomic_DNA"/>
</dbReference>
<evidence type="ECO:0000313" key="3">
    <source>
        <dbReference type="EMBL" id="KAF7212769.1"/>
    </source>
</evidence>
<feature type="domain" description="C-type lectin" evidence="2">
    <location>
        <begin position="137"/>
        <end position="236"/>
    </location>
</feature>
<dbReference type="KEGG" id="nfu:107382029"/>
<name>A0A9D3BLZ7_NOTFU</name>
<dbReference type="AlphaFoldDB" id="A0A9D3BLZ7"/>
<comment type="caution">
    <text evidence="3">The sequence shown here is derived from an EMBL/GenBank/DDBJ whole genome shotgun (WGS) entry which is preliminary data.</text>
</comment>
<accession>A0A9D3BLZ7</accession>
<dbReference type="CDD" id="cd00037">
    <property type="entry name" value="CLECT"/>
    <property type="match status" value="2"/>
</dbReference>
<proteinExistence type="predicted"/>
<feature type="domain" description="C-type lectin" evidence="2">
    <location>
        <begin position="231"/>
        <end position="352"/>
    </location>
</feature>
<dbReference type="Gene3D" id="3.10.100.10">
    <property type="entry name" value="Mannose-Binding Protein A, subunit A"/>
    <property type="match status" value="3"/>
</dbReference>
<dbReference type="OMA" id="CVTITSK"/>
<feature type="chain" id="PRO_5039481044" evidence="1">
    <location>
        <begin position="20"/>
        <end position="354"/>
    </location>
</feature>
<feature type="domain" description="C-type lectin" evidence="2">
    <location>
        <begin position="25"/>
        <end position="127"/>
    </location>
</feature>
<reference evidence="3" key="1">
    <citation type="submission" date="2020-03" db="EMBL/GenBank/DDBJ databases">
        <title>Intra-Species Differences in Population Size shape Life History and Genome Evolution.</title>
        <authorList>
            <person name="Willemsen D."/>
            <person name="Cui R."/>
            <person name="Valenzano D.R."/>
        </authorList>
    </citation>
    <scope>NUCLEOTIDE SEQUENCE</scope>
    <source>
        <strain evidence="3">GRZ</strain>
        <tissue evidence="3">Whole</tissue>
    </source>
</reference>
<keyword evidence="3" id="KW-0675">Receptor</keyword>